<accession>A0A9J6BDA9</accession>
<dbReference type="SUPFAM" id="SSF52058">
    <property type="entry name" value="L domain-like"/>
    <property type="match status" value="1"/>
</dbReference>
<keyword evidence="1" id="KW-0433">Leucine-rich repeat</keyword>
<dbReference type="InterPro" id="IPR001611">
    <property type="entry name" value="Leu-rich_rpt"/>
</dbReference>
<dbReference type="PANTHER" id="PTHR45712">
    <property type="entry name" value="AGAP008170-PA"/>
    <property type="match status" value="1"/>
</dbReference>
<dbReference type="Pfam" id="PF13855">
    <property type="entry name" value="LRR_8"/>
    <property type="match status" value="1"/>
</dbReference>
<dbReference type="InterPro" id="IPR003591">
    <property type="entry name" value="Leu-rich_rpt_typical-subtyp"/>
</dbReference>
<dbReference type="InterPro" id="IPR032675">
    <property type="entry name" value="LRR_dom_sf"/>
</dbReference>
<keyword evidence="2" id="KW-0677">Repeat</keyword>
<name>A0A9J6BDA9_POLVA</name>
<evidence type="ECO:0000256" key="3">
    <source>
        <dbReference type="SAM" id="SignalP"/>
    </source>
</evidence>
<gene>
    <name evidence="4" type="ORF">PVAND_015805</name>
</gene>
<feature type="chain" id="PRO_5039921302" evidence="3">
    <location>
        <begin position="19"/>
        <end position="337"/>
    </location>
</feature>
<sequence length="337" mass="38812">MKFFIALASLLIISSASALRPFTGRSSGYPQDFDNEFHKGSFNEDHLSYSHGFTLECDYAVLRHYWGEMYTCLARNLVTRHHYDYIVNATGDHLEGKTDRDVKAIFILGQRTPFIPYNITSPFGGSVVALRVENSGLRYVNRTLNYEGKLEFIHLENNLIEEVPAWALRGMTELKWLSLRNNRIRYLEGTLLRGMTKLIRFSVSNNLIEVVPSGLFHDNVALQEILFYNNKIRMIGWKLVSTIPNLKIAAFLGNPCTKVSIYDGVNIVDRLTTEFRSKCSVDCRKAEAAIKMQKENFKFELMNTKTCVEMSKHLQDRRNYIDQINMRKVDTDYGSSE</sequence>
<reference evidence="4" key="1">
    <citation type="submission" date="2021-03" db="EMBL/GenBank/DDBJ databases">
        <title>Chromosome level genome of the anhydrobiotic midge Polypedilum vanderplanki.</title>
        <authorList>
            <person name="Yoshida Y."/>
            <person name="Kikawada T."/>
            <person name="Gusev O."/>
        </authorList>
    </citation>
    <scope>NUCLEOTIDE SEQUENCE</scope>
    <source>
        <strain evidence="4">NIAS01</strain>
        <tissue evidence="4">Whole body or cell culture</tissue>
    </source>
</reference>
<protein>
    <submittedName>
        <fullName evidence="4">Uncharacterized protein</fullName>
    </submittedName>
</protein>
<dbReference type="AlphaFoldDB" id="A0A9J6BDA9"/>
<dbReference type="InterPro" id="IPR050333">
    <property type="entry name" value="SLRP"/>
</dbReference>
<evidence type="ECO:0000256" key="2">
    <source>
        <dbReference type="ARBA" id="ARBA00022737"/>
    </source>
</evidence>
<comment type="caution">
    <text evidence="4">The sequence shown here is derived from an EMBL/GenBank/DDBJ whole genome shotgun (WGS) entry which is preliminary data.</text>
</comment>
<dbReference type="OrthoDB" id="1055097at2759"/>
<keyword evidence="3" id="KW-0732">Signal</keyword>
<proteinExistence type="predicted"/>
<organism evidence="4 5">
    <name type="scientific">Polypedilum vanderplanki</name>
    <name type="common">Sleeping chironomid midge</name>
    <dbReference type="NCBI Taxonomy" id="319348"/>
    <lineage>
        <taxon>Eukaryota</taxon>
        <taxon>Metazoa</taxon>
        <taxon>Ecdysozoa</taxon>
        <taxon>Arthropoda</taxon>
        <taxon>Hexapoda</taxon>
        <taxon>Insecta</taxon>
        <taxon>Pterygota</taxon>
        <taxon>Neoptera</taxon>
        <taxon>Endopterygota</taxon>
        <taxon>Diptera</taxon>
        <taxon>Nematocera</taxon>
        <taxon>Chironomoidea</taxon>
        <taxon>Chironomidae</taxon>
        <taxon>Chironominae</taxon>
        <taxon>Polypedilum</taxon>
        <taxon>Polypedilum</taxon>
    </lineage>
</organism>
<dbReference type="SMART" id="SM00369">
    <property type="entry name" value="LRR_TYP"/>
    <property type="match status" value="3"/>
</dbReference>
<evidence type="ECO:0000313" key="4">
    <source>
        <dbReference type="EMBL" id="KAG5667836.1"/>
    </source>
</evidence>
<keyword evidence="5" id="KW-1185">Reference proteome</keyword>
<dbReference type="EMBL" id="JADBJN010000004">
    <property type="protein sequence ID" value="KAG5667836.1"/>
    <property type="molecule type" value="Genomic_DNA"/>
</dbReference>
<dbReference type="Proteomes" id="UP001107558">
    <property type="component" value="Chromosome 4"/>
</dbReference>
<feature type="signal peptide" evidence="3">
    <location>
        <begin position="1"/>
        <end position="18"/>
    </location>
</feature>
<dbReference type="Gene3D" id="3.80.10.10">
    <property type="entry name" value="Ribonuclease Inhibitor"/>
    <property type="match status" value="1"/>
</dbReference>
<evidence type="ECO:0000313" key="5">
    <source>
        <dbReference type="Proteomes" id="UP001107558"/>
    </source>
</evidence>
<evidence type="ECO:0000256" key="1">
    <source>
        <dbReference type="ARBA" id="ARBA00022614"/>
    </source>
</evidence>
<dbReference type="PANTHER" id="PTHR45712:SF22">
    <property type="entry name" value="INSULIN-LIKE GROWTH FACTOR-BINDING PROTEIN COMPLEX ACID LABILE SUBUNIT"/>
    <property type="match status" value="1"/>
</dbReference>